<gene>
    <name evidence="2" type="ORF">AB5J58_48965</name>
</gene>
<dbReference type="Pfam" id="PF04149">
    <property type="entry name" value="DUF397"/>
    <property type="match status" value="1"/>
</dbReference>
<reference evidence="2" key="1">
    <citation type="submission" date="2024-07" db="EMBL/GenBank/DDBJ databases">
        <authorList>
            <person name="Yu S.T."/>
        </authorList>
    </citation>
    <scope>NUCLEOTIDE SEQUENCE</scope>
    <source>
        <strain evidence="2">R08</strain>
    </source>
</reference>
<dbReference type="RefSeq" id="WP_369192400.1">
    <property type="nucleotide sequence ID" value="NZ_CP163431.1"/>
</dbReference>
<evidence type="ECO:0000259" key="1">
    <source>
        <dbReference type="Pfam" id="PF04149"/>
    </source>
</evidence>
<accession>A0AB39MPA9</accession>
<organism evidence="2">
    <name type="scientific">Streptomyces sp. R08</name>
    <dbReference type="NCBI Taxonomy" id="3238624"/>
    <lineage>
        <taxon>Bacteria</taxon>
        <taxon>Bacillati</taxon>
        <taxon>Actinomycetota</taxon>
        <taxon>Actinomycetes</taxon>
        <taxon>Kitasatosporales</taxon>
        <taxon>Streptomycetaceae</taxon>
        <taxon>Streptomyces</taxon>
    </lineage>
</organism>
<dbReference type="AlphaFoldDB" id="A0AB39MPA9"/>
<protein>
    <submittedName>
        <fullName evidence="2">DUF397 domain-containing protein</fullName>
    </submittedName>
</protein>
<dbReference type="EMBL" id="CP163431">
    <property type="protein sequence ID" value="XDQ07629.1"/>
    <property type="molecule type" value="Genomic_DNA"/>
</dbReference>
<dbReference type="InterPro" id="IPR007278">
    <property type="entry name" value="DUF397"/>
</dbReference>
<name>A0AB39MPA9_9ACTN</name>
<sequence>MIRKHSASTKLAPEGVWFKSSYSTGEGGNCVEIANFNTAVGIRDSKNTAGPVLTVRTGAWSAFVNLVRSRSVDL</sequence>
<evidence type="ECO:0000313" key="2">
    <source>
        <dbReference type="EMBL" id="XDQ07629.1"/>
    </source>
</evidence>
<feature type="domain" description="DUF397" evidence="1">
    <location>
        <begin position="16"/>
        <end position="68"/>
    </location>
</feature>
<proteinExistence type="predicted"/>